<dbReference type="GO" id="GO:0008289">
    <property type="term" value="F:lipid binding"/>
    <property type="evidence" value="ECO:0007669"/>
    <property type="project" value="InterPro"/>
</dbReference>
<reference evidence="2 4" key="1">
    <citation type="journal article" date="2014" name="Agronomy (Basel)">
        <title>A Draft Genome Sequence for Ensete ventricosum, the Drought-Tolerant Tree Against Hunger.</title>
        <authorList>
            <person name="Harrison J."/>
            <person name="Moore K.A."/>
            <person name="Paszkiewicz K."/>
            <person name="Jones T."/>
            <person name="Grant M."/>
            <person name="Ambacheew D."/>
            <person name="Muzemil S."/>
            <person name="Studholme D.J."/>
        </authorList>
    </citation>
    <scope>NUCLEOTIDE SEQUENCE [LARGE SCALE GENOMIC DNA]</scope>
</reference>
<dbReference type="Gene3D" id="3.40.525.10">
    <property type="entry name" value="CRAL-TRIO lipid binding domain"/>
    <property type="match status" value="1"/>
</dbReference>
<dbReference type="InterPro" id="IPR036598">
    <property type="entry name" value="GOLD_dom_sf"/>
</dbReference>
<dbReference type="Pfam" id="PF25099">
    <property type="entry name" value="GOLD_PATL1_C"/>
    <property type="match status" value="1"/>
</dbReference>
<dbReference type="PANTHER" id="PTHR45932">
    <property type="entry name" value="PATELLIN-1"/>
    <property type="match status" value="1"/>
</dbReference>
<sequence>MMSPFFTQRTRSKFVFARPSNTAETLSKLAASVNIVFCLHLTPPLFGCPDAQSIHLIRYIAPEQVPVRYGGLSKENDPDFTSSDAVTEIAVKPSTRQAIVIQKLHAFRNVMLPLQKCLLVWELRVLGWEVTYGAEFVPRSEDGYTVIVQKERKLVAADEPVLKGSFKIGEAGKIVLTVHNTASKRKKLLYRYKIKNSAEST</sequence>
<gene>
    <name evidence="2" type="ORF">B296_00018163</name>
    <name evidence="3" type="ORF">BHM03_00001038</name>
</gene>
<dbReference type="Proteomes" id="UP000290560">
    <property type="component" value="Unassembled WGS sequence"/>
</dbReference>
<organism evidence="2 4">
    <name type="scientific">Ensete ventricosum</name>
    <name type="common">Abyssinian banana</name>
    <name type="synonym">Musa ensete</name>
    <dbReference type="NCBI Taxonomy" id="4639"/>
    <lineage>
        <taxon>Eukaryota</taxon>
        <taxon>Viridiplantae</taxon>
        <taxon>Streptophyta</taxon>
        <taxon>Embryophyta</taxon>
        <taxon>Tracheophyta</taxon>
        <taxon>Spermatophyta</taxon>
        <taxon>Magnoliopsida</taxon>
        <taxon>Liliopsida</taxon>
        <taxon>Zingiberales</taxon>
        <taxon>Musaceae</taxon>
        <taxon>Ensete</taxon>
    </lineage>
</organism>
<evidence type="ECO:0000313" key="2">
    <source>
        <dbReference type="EMBL" id="RRT83238.1"/>
    </source>
</evidence>
<evidence type="ECO:0000313" key="3">
    <source>
        <dbReference type="EMBL" id="RZR70669.1"/>
    </source>
</evidence>
<dbReference type="SUPFAM" id="SSF101576">
    <property type="entry name" value="Supernatant protein factor (SPF), C-terminal domain"/>
    <property type="match status" value="1"/>
</dbReference>
<proteinExistence type="predicted"/>
<dbReference type="Proteomes" id="UP000287651">
    <property type="component" value="Unassembled WGS sequence"/>
</dbReference>
<dbReference type="PANTHER" id="PTHR45932:SF17">
    <property type="entry name" value="CELLULAR RETINALDEHYDE-BINDING_TRIPLE FUNCTION DOMAIN-CONTAINING PROTEIN"/>
    <property type="match status" value="1"/>
</dbReference>
<dbReference type="AlphaFoldDB" id="A0A427B426"/>
<accession>A0A427B426</accession>
<dbReference type="InterPro" id="IPR036865">
    <property type="entry name" value="CRAL-TRIO_dom_sf"/>
</dbReference>
<name>A0A427B426_ENSVE</name>
<dbReference type="Gene3D" id="2.60.120.680">
    <property type="entry name" value="GOLD domain"/>
    <property type="match status" value="1"/>
</dbReference>
<reference evidence="2" key="3">
    <citation type="submission" date="2018-09" db="EMBL/GenBank/DDBJ databases">
        <authorList>
            <person name="Harrison J."/>
            <person name="Moore K.A."/>
            <person name="Paszkiewicz K."/>
            <person name="Jones T."/>
            <person name="Grant M."/>
            <person name="Ambacheew D."/>
            <person name="Muzemil S."/>
            <person name="Studholme D."/>
        </authorList>
    </citation>
    <scope>NUCLEOTIDE SEQUENCE</scope>
</reference>
<reference evidence="3" key="2">
    <citation type="journal article" date="2018" name="Data Brief">
        <title>Genome sequence data from 17 accessions of Ensete ventricosum, a staple food crop for millions in Ethiopia.</title>
        <authorList>
            <person name="Yemataw Z."/>
            <person name="Muzemil S."/>
            <person name="Ambachew D."/>
            <person name="Tripathi L."/>
            <person name="Tesfaye K."/>
            <person name="Chala A."/>
            <person name="Farbos A."/>
            <person name="O'Neill P."/>
            <person name="Moore K."/>
            <person name="Grant M."/>
            <person name="Studholme D.J."/>
        </authorList>
    </citation>
    <scope>NUCLEOTIDE SEQUENCE [LARGE SCALE GENOMIC DNA]</scope>
    <source>
        <tissue evidence="3">Leaf</tissue>
    </source>
</reference>
<dbReference type="EMBL" id="KV875452">
    <property type="protein sequence ID" value="RZR70669.1"/>
    <property type="molecule type" value="Genomic_DNA"/>
</dbReference>
<evidence type="ECO:0000259" key="1">
    <source>
        <dbReference type="Pfam" id="PF25099"/>
    </source>
</evidence>
<feature type="domain" description="Patellin-1-6 C-terminal GOLD" evidence="1">
    <location>
        <begin position="114"/>
        <end position="186"/>
    </location>
</feature>
<dbReference type="InterPro" id="IPR056794">
    <property type="entry name" value="PATL1-6_C_GOLD"/>
</dbReference>
<dbReference type="InterPro" id="IPR044834">
    <property type="entry name" value="PATL"/>
</dbReference>
<protein>
    <recommendedName>
        <fullName evidence="1">Patellin-1-6 C-terminal GOLD domain-containing protein</fullName>
    </recommendedName>
</protein>
<dbReference type="EMBL" id="AMZH03000534">
    <property type="protein sequence ID" value="RRT83238.1"/>
    <property type="molecule type" value="Genomic_DNA"/>
</dbReference>
<evidence type="ECO:0000313" key="4">
    <source>
        <dbReference type="Proteomes" id="UP000287651"/>
    </source>
</evidence>